<dbReference type="SFLD" id="SFLDG01131">
    <property type="entry name" value="C1.5.2:_MDP_Like"/>
    <property type="match status" value="1"/>
</dbReference>
<organism evidence="2 3">
    <name type="scientific">Skeletonema marinoi</name>
    <dbReference type="NCBI Taxonomy" id="267567"/>
    <lineage>
        <taxon>Eukaryota</taxon>
        <taxon>Sar</taxon>
        <taxon>Stramenopiles</taxon>
        <taxon>Ochrophyta</taxon>
        <taxon>Bacillariophyta</taxon>
        <taxon>Coscinodiscophyceae</taxon>
        <taxon>Thalassiosirophycidae</taxon>
        <taxon>Thalassiosirales</taxon>
        <taxon>Skeletonemataceae</taxon>
        <taxon>Skeletonema</taxon>
        <taxon>Skeletonema marinoi-dohrnii complex</taxon>
    </lineage>
</organism>
<dbReference type="PANTHER" id="PTHR17901:SF14">
    <property type="entry name" value="MAGNESIUM-DEPENDENT PHOSPHATASE 1"/>
    <property type="match status" value="1"/>
</dbReference>
<comment type="caution">
    <text evidence="2">The sequence shown here is derived from an EMBL/GenBank/DDBJ whole genome shotgun (WGS) entry which is preliminary data.</text>
</comment>
<evidence type="ECO:0000256" key="1">
    <source>
        <dbReference type="SAM" id="SignalP"/>
    </source>
</evidence>
<dbReference type="Proteomes" id="UP001224775">
    <property type="component" value="Unassembled WGS sequence"/>
</dbReference>
<feature type="signal peptide" evidence="1">
    <location>
        <begin position="1"/>
        <end position="22"/>
    </location>
</feature>
<keyword evidence="2" id="KW-0378">Hydrolase</keyword>
<dbReference type="SFLD" id="SFLDG01129">
    <property type="entry name" value="C1.5:_HAD__Beta-PGM__Phosphata"/>
    <property type="match status" value="1"/>
</dbReference>
<evidence type="ECO:0000313" key="2">
    <source>
        <dbReference type="EMBL" id="KAK1744829.1"/>
    </source>
</evidence>
<accession>A0AAD8YFV7</accession>
<dbReference type="Pfam" id="PF12689">
    <property type="entry name" value="Acid_PPase"/>
    <property type="match status" value="1"/>
</dbReference>
<dbReference type="EMBL" id="JATAAI010000006">
    <property type="protein sequence ID" value="KAK1744829.1"/>
    <property type="molecule type" value="Genomic_DNA"/>
</dbReference>
<dbReference type="SUPFAM" id="SSF56784">
    <property type="entry name" value="HAD-like"/>
    <property type="match status" value="1"/>
</dbReference>
<name>A0AAD8YFV7_9STRA</name>
<dbReference type="InterPro" id="IPR036412">
    <property type="entry name" value="HAD-like_sf"/>
</dbReference>
<dbReference type="InterPro" id="IPR010036">
    <property type="entry name" value="MDP_1_eu_arc"/>
</dbReference>
<protein>
    <submittedName>
        <fullName evidence="2">Acid phosphatase family protein</fullName>
        <ecNumber evidence="2">3.1.3.-</ecNumber>
    </submittedName>
</protein>
<evidence type="ECO:0000313" key="3">
    <source>
        <dbReference type="Proteomes" id="UP001224775"/>
    </source>
</evidence>
<feature type="chain" id="PRO_5042209191" evidence="1">
    <location>
        <begin position="23"/>
        <end position="281"/>
    </location>
</feature>
<dbReference type="PANTHER" id="PTHR17901">
    <property type="entry name" value="MAGNESIUM-DEPENDENT PHOSPHATASE 1 MDP1"/>
    <property type="match status" value="1"/>
</dbReference>
<gene>
    <name evidence="2" type="ORF">QTG54_004120</name>
</gene>
<keyword evidence="1" id="KW-0732">Signal</keyword>
<reference evidence="2" key="1">
    <citation type="submission" date="2023-06" db="EMBL/GenBank/DDBJ databases">
        <title>Survivors Of The Sea: Transcriptome response of Skeletonema marinoi to long-term dormancy.</title>
        <authorList>
            <person name="Pinder M.I.M."/>
            <person name="Kourtchenko O."/>
            <person name="Robertson E.K."/>
            <person name="Larsson T."/>
            <person name="Maumus F."/>
            <person name="Osuna-Cruz C.M."/>
            <person name="Vancaester E."/>
            <person name="Stenow R."/>
            <person name="Vandepoele K."/>
            <person name="Ploug H."/>
            <person name="Bruchert V."/>
            <person name="Godhe A."/>
            <person name="Topel M."/>
        </authorList>
    </citation>
    <scope>NUCLEOTIDE SEQUENCE</scope>
    <source>
        <strain evidence="2">R05AC</strain>
    </source>
</reference>
<dbReference type="PROSITE" id="PS51257">
    <property type="entry name" value="PROKAR_LIPOPROTEIN"/>
    <property type="match status" value="1"/>
</dbReference>
<sequence length="281" mass="30263">MAATSRALQRLSFSSAALLVVGCCCGGSKQALLAQHSSFNMGKGSSGFSATASASSCNSNNVLMPSMIVFDLDDCLWTPEMHELSGMPSIPVEGPLDPSDNNSELGTVGMKVPSRRRRGNNNKGFDWGGYANDDGEEVVELYPGARLVLRELATNPKYAAVKIAVASSSLEPSYSRACINGIEIVDGVTMEDMISYSQIGREGQLTSRKTSHFKLLQAQSGIPYDEMLFFDDCNWGDHVGDLQDAFGVTGIRTPQGLQVAEFHQGLEKLEVEESNIVNAYT</sequence>
<dbReference type="InterPro" id="IPR023214">
    <property type="entry name" value="HAD_sf"/>
</dbReference>
<proteinExistence type="predicted"/>
<dbReference type="SFLD" id="SFLDS00003">
    <property type="entry name" value="Haloacid_Dehalogenase"/>
    <property type="match status" value="1"/>
</dbReference>
<dbReference type="GO" id="GO:0003993">
    <property type="term" value="F:acid phosphatase activity"/>
    <property type="evidence" value="ECO:0007669"/>
    <property type="project" value="TreeGrafter"/>
</dbReference>
<dbReference type="AlphaFoldDB" id="A0AAD8YFV7"/>
<keyword evidence="3" id="KW-1185">Reference proteome</keyword>
<dbReference type="EC" id="3.1.3.-" evidence="2"/>
<dbReference type="Gene3D" id="3.40.50.1000">
    <property type="entry name" value="HAD superfamily/HAD-like"/>
    <property type="match status" value="1"/>
</dbReference>